<comment type="similarity">
    <text evidence="2">Belongs to the TerC family.</text>
</comment>
<feature type="transmembrane region" description="Helical" evidence="6">
    <location>
        <begin position="162"/>
        <end position="181"/>
    </location>
</feature>
<dbReference type="RefSeq" id="WP_155702336.1">
    <property type="nucleotide sequence ID" value="NZ_CP034235.1"/>
</dbReference>
<evidence type="ECO:0000256" key="3">
    <source>
        <dbReference type="ARBA" id="ARBA00022692"/>
    </source>
</evidence>
<keyword evidence="3 6" id="KW-0812">Transmembrane</keyword>
<evidence type="ECO:0000256" key="4">
    <source>
        <dbReference type="ARBA" id="ARBA00022989"/>
    </source>
</evidence>
<organism evidence="7 8">
    <name type="scientific">Paenibacillus psychroresistens</name>
    <dbReference type="NCBI Taxonomy" id="1778678"/>
    <lineage>
        <taxon>Bacteria</taxon>
        <taxon>Bacillati</taxon>
        <taxon>Bacillota</taxon>
        <taxon>Bacilli</taxon>
        <taxon>Bacillales</taxon>
        <taxon>Paenibacillaceae</taxon>
        <taxon>Paenibacillus</taxon>
    </lineage>
</organism>
<dbReference type="GO" id="GO:0016020">
    <property type="term" value="C:membrane"/>
    <property type="evidence" value="ECO:0007669"/>
    <property type="project" value="UniProtKB-SubCell"/>
</dbReference>
<keyword evidence="8" id="KW-1185">Reference proteome</keyword>
<feature type="transmembrane region" description="Helical" evidence="6">
    <location>
        <begin position="73"/>
        <end position="89"/>
    </location>
</feature>
<dbReference type="OrthoDB" id="5295733at2"/>
<feature type="transmembrane region" description="Helical" evidence="6">
    <location>
        <begin position="196"/>
        <end position="213"/>
    </location>
</feature>
<evidence type="ECO:0000313" key="8">
    <source>
        <dbReference type="Proteomes" id="UP000426246"/>
    </source>
</evidence>
<protein>
    <submittedName>
        <fullName evidence="7">TerC family protein</fullName>
    </submittedName>
</protein>
<keyword evidence="5 6" id="KW-0472">Membrane</keyword>
<dbReference type="NCBIfam" id="TIGR03717">
    <property type="entry name" value="R_switched_YjbE"/>
    <property type="match status" value="1"/>
</dbReference>
<evidence type="ECO:0000256" key="1">
    <source>
        <dbReference type="ARBA" id="ARBA00004141"/>
    </source>
</evidence>
<feature type="transmembrane region" description="Helical" evidence="6">
    <location>
        <begin position="110"/>
        <end position="128"/>
    </location>
</feature>
<dbReference type="EMBL" id="CP034235">
    <property type="protein sequence ID" value="QGQ97234.1"/>
    <property type="molecule type" value="Genomic_DNA"/>
</dbReference>
<evidence type="ECO:0000256" key="2">
    <source>
        <dbReference type="ARBA" id="ARBA00007511"/>
    </source>
</evidence>
<comment type="subcellular location">
    <subcellularLocation>
        <location evidence="1">Membrane</location>
        <topology evidence="1">Multi-pass membrane protein</topology>
    </subcellularLocation>
</comment>
<feature type="transmembrane region" description="Helical" evidence="6">
    <location>
        <begin position="134"/>
        <end position="155"/>
    </location>
</feature>
<accession>A0A6B8RN90</accession>
<dbReference type="PANTHER" id="PTHR30238:SF4">
    <property type="entry name" value="SLL1022 PROTEIN"/>
    <property type="match status" value="1"/>
</dbReference>
<sequence length="230" mass="25157">MEFFSAEFFTALLSIILIDLVLAGDNAIVIGMAARNLDKSNQKKVILWGTVGAIVIRALATLVVVVLLKIPGLLLGGGLLLLWIAYKLLTEKKDHDKVTAKQGMWAVVRTIIIADAVMGLDNVIAVAGAAHGEFLLVVIGLIVSIPIVVWGSTLFIKWIDKFPWIIYLGSGVLAFTAGKMITDEKFLKPFFEENSLIKWLLIATLVIVVVGAGKWKKVENKKSELVKMMD</sequence>
<proteinExistence type="inferred from homology"/>
<name>A0A6B8RN90_9BACL</name>
<feature type="transmembrane region" description="Helical" evidence="6">
    <location>
        <begin position="45"/>
        <end position="67"/>
    </location>
</feature>
<dbReference type="PANTHER" id="PTHR30238">
    <property type="entry name" value="MEMBRANE BOUND PREDICTED REDOX MODULATOR"/>
    <property type="match status" value="1"/>
</dbReference>
<dbReference type="InterPro" id="IPR005496">
    <property type="entry name" value="Integral_membrane_TerC"/>
</dbReference>
<reference evidence="8" key="1">
    <citation type="submission" date="2018-11" db="EMBL/GenBank/DDBJ databases">
        <title>Complete genome sequence of Paenibacillus sp. ML311-T8.</title>
        <authorList>
            <person name="Nam Y.-D."/>
            <person name="Kang J."/>
            <person name="Chung W.-H."/>
            <person name="Park Y.S."/>
        </authorList>
    </citation>
    <scope>NUCLEOTIDE SEQUENCE [LARGE SCALE GENOMIC DNA]</scope>
    <source>
        <strain evidence="8">ML311-T8</strain>
    </source>
</reference>
<dbReference type="KEGG" id="ppsc:EHS13_21270"/>
<gene>
    <name evidence="7" type="ORF">EHS13_21270</name>
</gene>
<evidence type="ECO:0000256" key="5">
    <source>
        <dbReference type="ARBA" id="ARBA00023136"/>
    </source>
</evidence>
<dbReference type="AlphaFoldDB" id="A0A6B8RN90"/>
<keyword evidence="4 6" id="KW-1133">Transmembrane helix</keyword>
<dbReference type="InterPro" id="IPR022301">
    <property type="entry name" value="Integral_membrane_YjbE"/>
</dbReference>
<dbReference type="Pfam" id="PF03741">
    <property type="entry name" value="TerC"/>
    <property type="match status" value="1"/>
</dbReference>
<dbReference type="Proteomes" id="UP000426246">
    <property type="component" value="Chromosome"/>
</dbReference>
<feature type="transmembrane region" description="Helical" evidence="6">
    <location>
        <begin position="12"/>
        <end position="33"/>
    </location>
</feature>
<evidence type="ECO:0000313" key="7">
    <source>
        <dbReference type="EMBL" id="QGQ97234.1"/>
    </source>
</evidence>
<evidence type="ECO:0000256" key="6">
    <source>
        <dbReference type="SAM" id="Phobius"/>
    </source>
</evidence>